<dbReference type="Gene3D" id="2.40.70.10">
    <property type="entry name" value="Acid Proteases"/>
    <property type="match status" value="1"/>
</dbReference>
<dbReference type="OrthoDB" id="997500at2759"/>
<dbReference type="Proteomes" id="UP000504621">
    <property type="component" value="Unplaced"/>
</dbReference>
<protein>
    <submittedName>
        <fullName evidence="2">Uncharacterized protein LOC110414858</fullName>
    </submittedName>
</protein>
<dbReference type="PANTHER" id="PTHR33067">
    <property type="entry name" value="RNA-DIRECTED DNA POLYMERASE-RELATED"/>
    <property type="match status" value="1"/>
</dbReference>
<dbReference type="GeneID" id="110414858"/>
<name>A0A6J1A5C0_9ROSI</name>
<dbReference type="CDD" id="cd00303">
    <property type="entry name" value="retropepsin_like"/>
    <property type="match status" value="1"/>
</dbReference>
<keyword evidence="1" id="KW-1185">Reference proteome</keyword>
<dbReference type="AlphaFoldDB" id="A0A6J1A5C0"/>
<reference evidence="2" key="1">
    <citation type="submission" date="2025-08" db="UniProtKB">
        <authorList>
            <consortium name="RefSeq"/>
        </authorList>
    </citation>
    <scope>IDENTIFICATION</scope>
    <source>
        <tissue evidence="2">Leaf</tissue>
    </source>
</reference>
<proteinExistence type="predicted"/>
<sequence length="139" mass="15595">MSSYIKFLKDILTKKKKLGKYETITLIEKCNAIIQNKFPPKLKDPRSFSILCAIGGSKFSKALCDLGANVPLMPSFVAKKLRLKEIQPITVTFQLADRTIFHPVGIIKDVLVKEGHLYIPVNLLVLEIKEDVEISLILG</sequence>
<accession>A0A6J1A5C0</accession>
<dbReference type="InterPro" id="IPR021109">
    <property type="entry name" value="Peptidase_aspartic_dom_sf"/>
</dbReference>
<evidence type="ECO:0000313" key="2">
    <source>
        <dbReference type="RefSeq" id="XP_021281941.1"/>
    </source>
</evidence>
<dbReference type="RefSeq" id="XP_021281941.1">
    <property type="nucleotide sequence ID" value="XM_021426266.1"/>
</dbReference>
<evidence type="ECO:0000313" key="1">
    <source>
        <dbReference type="Proteomes" id="UP000504621"/>
    </source>
</evidence>
<dbReference type="PANTHER" id="PTHR33067:SF31">
    <property type="entry name" value="RNA-DIRECTED DNA POLYMERASE"/>
    <property type="match status" value="1"/>
</dbReference>
<organism evidence="1 2">
    <name type="scientific">Herrania umbratica</name>
    <dbReference type="NCBI Taxonomy" id="108875"/>
    <lineage>
        <taxon>Eukaryota</taxon>
        <taxon>Viridiplantae</taxon>
        <taxon>Streptophyta</taxon>
        <taxon>Embryophyta</taxon>
        <taxon>Tracheophyta</taxon>
        <taxon>Spermatophyta</taxon>
        <taxon>Magnoliopsida</taxon>
        <taxon>eudicotyledons</taxon>
        <taxon>Gunneridae</taxon>
        <taxon>Pentapetalae</taxon>
        <taxon>rosids</taxon>
        <taxon>malvids</taxon>
        <taxon>Malvales</taxon>
        <taxon>Malvaceae</taxon>
        <taxon>Byttnerioideae</taxon>
        <taxon>Herrania</taxon>
    </lineage>
</organism>
<gene>
    <name evidence="2" type="primary">LOC110414858</name>
</gene>